<evidence type="ECO:0000259" key="2">
    <source>
        <dbReference type="Pfam" id="PF01051"/>
    </source>
</evidence>
<feature type="domain" description="Lactococcus lactis RepB C-terminal" evidence="3">
    <location>
        <begin position="248"/>
        <end position="370"/>
    </location>
</feature>
<dbReference type="InterPro" id="IPR000525">
    <property type="entry name" value="Initiator_Rep_WH1"/>
</dbReference>
<name>A0A1U7ENW4_ENTFL</name>
<dbReference type="AlphaFoldDB" id="A0A1U7ENW4"/>
<sequence length="374" mass="44020">MMNDIQNKKIVQDNDLIVSVAKMDKTPMKFFELAVASLDIKNIPADRTVHVSKELLYSFFDAKSENKHTRFKDAVLTVHEQAVFLMRELNERKGKYEYQVISPLERTSWNDYEDIVSFKFTESIFPYLIDLKGTYTQYLLSDIAQLNSKYSIIIYKWLSMNYNQYDYYNAKGGRREKQLNEYKNPIIPIEELRRITDTEKEYLKFSNFEARVLKKAVEEINQFTVLNATYEKIKKGNRIGSIQFHITKKQIAPNPSYKIGDSVYEAQQAEKEQNQITLFAQAMQSQYTTILMENMLIGYKDMQDIELMASLQEMVYPLYDELKTLRGLDGVRNHLEYVSRKQIGYSKTNIVKYLKTAITQYLPTVKMMDMDNRV</sequence>
<reference evidence="4" key="1">
    <citation type="journal article" date="2017" name="Eur. J. Clin. Microbiol. Infect. Dis.">
        <title>Linezolid-resistant enterococci in Polish hospitals: species, clonality and determinants of linezolid resistance.</title>
        <authorList>
            <person name="Gawryszewska I."/>
            <person name="Zabicka D."/>
            <person name="Hryniewicz W."/>
            <person name="Sadowy E."/>
        </authorList>
    </citation>
    <scope>NUCLEOTIDE SEQUENCE</scope>
    <source>
        <strain evidence="4">6742</strain>
        <plasmid evidence="4">p6742_1</plasmid>
    </source>
</reference>
<evidence type="ECO:0000313" key="4">
    <source>
        <dbReference type="EMBL" id="AQM74912.1"/>
    </source>
</evidence>
<protein>
    <submittedName>
        <fullName evidence="4">Rep-3 superfamily protein</fullName>
    </submittedName>
</protein>
<dbReference type="Pfam" id="PF01051">
    <property type="entry name" value="Rep3_N"/>
    <property type="match status" value="1"/>
</dbReference>
<keyword evidence="4" id="KW-0614">Plasmid</keyword>
<dbReference type="Pfam" id="PF21205">
    <property type="entry name" value="Rep3_C"/>
    <property type="match status" value="1"/>
</dbReference>
<dbReference type="EMBL" id="KY513280">
    <property type="protein sequence ID" value="AQM74912.1"/>
    <property type="molecule type" value="Genomic_DNA"/>
</dbReference>
<dbReference type="InterPro" id="IPR036390">
    <property type="entry name" value="WH_DNA-bd_sf"/>
</dbReference>
<dbReference type="GO" id="GO:0006270">
    <property type="term" value="P:DNA replication initiation"/>
    <property type="evidence" value="ECO:0007669"/>
    <property type="project" value="InterPro"/>
</dbReference>
<dbReference type="SUPFAM" id="SSF46785">
    <property type="entry name" value="Winged helix' DNA-binding domain"/>
    <property type="match status" value="2"/>
</dbReference>
<accession>A0A1U7ENW4</accession>
<dbReference type="RefSeq" id="WP_309477181.1">
    <property type="nucleotide sequence ID" value="NZ_AP018542.1"/>
</dbReference>
<dbReference type="Gene3D" id="1.10.10.10">
    <property type="entry name" value="Winged helix-like DNA-binding domain superfamily/Winged helix DNA-binding domain"/>
    <property type="match status" value="2"/>
</dbReference>
<feature type="domain" description="Initiator Rep protein WH1" evidence="2">
    <location>
        <begin position="9"/>
        <end position="159"/>
    </location>
</feature>
<dbReference type="Pfam" id="PF06430">
    <property type="entry name" value="L_lactis_RepB_C"/>
    <property type="match status" value="1"/>
</dbReference>
<dbReference type="GO" id="GO:0003887">
    <property type="term" value="F:DNA-directed DNA polymerase activity"/>
    <property type="evidence" value="ECO:0007669"/>
    <property type="project" value="InterPro"/>
</dbReference>
<proteinExistence type="inferred from homology"/>
<geneLocation type="plasmid" evidence="4">
    <name>p6742_1</name>
</geneLocation>
<dbReference type="InterPro" id="IPR010931">
    <property type="entry name" value="L_lactis_RepB_C"/>
</dbReference>
<comment type="similarity">
    <text evidence="1">Belongs to the initiator RepB protein family.</text>
</comment>
<dbReference type="InterPro" id="IPR036388">
    <property type="entry name" value="WH-like_DNA-bd_sf"/>
</dbReference>
<organism evidence="4">
    <name type="scientific">Enterococcus faecalis</name>
    <name type="common">Streptococcus faecalis</name>
    <dbReference type="NCBI Taxonomy" id="1351"/>
    <lineage>
        <taxon>Bacteria</taxon>
        <taxon>Bacillati</taxon>
        <taxon>Bacillota</taxon>
        <taxon>Bacilli</taxon>
        <taxon>Lactobacillales</taxon>
        <taxon>Enterococcaceae</taxon>
        <taxon>Enterococcus</taxon>
    </lineage>
</organism>
<evidence type="ECO:0000256" key="1">
    <source>
        <dbReference type="ARBA" id="ARBA00038283"/>
    </source>
</evidence>
<evidence type="ECO:0000259" key="3">
    <source>
        <dbReference type="Pfam" id="PF06430"/>
    </source>
</evidence>